<dbReference type="Gene3D" id="1.10.10.1260">
    <property type="entry name" value="Envelope glycoprotein gp160, DUF2291, helical domain"/>
    <property type="match status" value="1"/>
</dbReference>
<dbReference type="Pfam" id="PF10054">
    <property type="entry name" value="DUF2291"/>
    <property type="match status" value="1"/>
</dbReference>
<dbReference type="EMBL" id="LVXG01000002">
    <property type="protein sequence ID" value="OQP56044.1"/>
    <property type="molecule type" value="Genomic_DNA"/>
</dbReference>
<accession>A0A1V9FCD8</accession>
<dbReference type="InterPro" id="IPR014582">
    <property type="entry name" value="UCP033535_lipo"/>
</dbReference>
<evidence type="ECO:0000313" key="1">
    <source>
        <dbReference type="EMBL" id="OQP56044.1"/>
    </source>
</evidence>
<dbReference type="InterPro" id="IPR036215">
    <property type="entry name" value="TM0957-like_sf"/>
</dbReference>
<gene>
    <name evidence="1" type="ORF">A4H97_20910</name>
</gene>
<reference evidence="2" key="1">
    <citation type="submission" date="2016-04" db="EMBL/GenBank/DDBJ databases">
        <authorList>
            <person name="Chen L."/>
            <person name="Zhuang W."/>
            <person name="Wang G."/>
        </authorList>
    </citation>
    <scope>NUCLEOTIDE SEQUENCE [LARGE SCALE GENOMIC DNA]</scope>
    <source>
        <strain evidence="2">17621</strain>
    </source>
</reference>
<evidence type="ECO:0000313" key="2">
    <source>
        <dbReference type="Proteomes" id="UP000192610"/>
    </source>
</evidence>
<evidence type="ECO:0008006" key="3">
    <source>
        <dbReference type="Google" id="ProtNLM"/>
    </source>
</evidence>
<sequence length="211" mass="23192">MARKIVKYGLITIVIGLLAYKSVFIVKLSELQTVEPKAFDAPAFVQKLWDGKLPARLDSAITLDALQAALKSNRGAAFNTYFNSMSIGNLRYGLVKLTGKVLSVSDDDITVLAGNSNEPLTVKVITEYVYGNAIRDASRLVDIKDFVNTADLNNISEALNKRVRNVVLPPFKAKVKKDDNVSVIGALELNEAHFSLNDLEIIPVQCKIIQQ</sequence>
<protein>
    <recommendedName>
        <fullName evidence="3">DUF2291 domain-containing protein</fullName>
    </recommendedName>
</protein>
<dbReference type="SUPFAM" id="SSF141318">
    <property type="entry name" value="TM0957-like"/>
    <property type="match status" value="1"/>
</dbReference>
<dbReference type="OrthoDB" id="1425705at2"/>
<dbReference type="AlphaFoldDB" id="A0A1V9FCD8"/>
<comment type="caution">
    <text evidence="1">The sequence shown here is derived from an EMBL/GenBank/DDBJ whole genome shotgun (WGS) entry which is preliminary data.</text>
</comment>
<dbReference type="STRING" id="354355.SAMN05660816_04894"/>
<dbReference type="Proteomes" id="UP000192610">
    <property type="component" value="Unassembled WGS sequence"/>
</dbReference>
<organism evidence="1 2">
    <name type="scientific">Niastella yeongjuensis</name>
    <dbReference type="NCBI Taxonomy" id="354355"/>
    <lineage>
        <taxon>Bacteria</taxon>
        <taxon>Pseudomonadati</taxon>
        <taxon>Bacteroidota</taxon>
        <taxon>Chitinophagia</taxon>
        <taxon>Chitinophagales</taxon>
        <taxon>Chitinophagaceae</taxon>
        <taxon>Niastella</taxon>
    </lineage>
</organism>
<dbReference type="RefSeq" id="WP_081197252.1">
    <property type="nucleotide sequence ID" value="NZ_FOCZ01000010.1"/>
</dbReference>
<name>A0A1V9FCD8_9BACT</name>
<proteinExistence type="predicted"/>
<dbReference type="Gene3D" id="2.40.50.420">
    <property type="entry name" value="Envelope glycoprotein gp160, DUF2291, alpha/beta domain"/>
    <property type="match status" value="1"/>
</dbReference>
<keyword evidence="2" id="KW-1185">Reference proteome</keyword>